<feature type="compositionally biased region" description="Polar residues" evidence="1">
    <location>
        <begin position="443"/>
        <end position="460"/>
    </location>
</feature>
<evidence type="ECO:0000313" key="3">
    <source>
        <dbReference type="Proteomes" id="UP000077521"/>
    </source>
</evidence>
<feature type="compositionally biased region" description="Low complexity" evidence="1">
    <location>
        <begin position="257"/>
        <end position="266"/>
    </location>
</feature>
<proteinExistence type="predicted"/>
<accession>A0A177T7F5</accession>
<dbReference type="SUPFAM" id="SSF49879">
    <property type="entry name" value="SMAD/FHA domain"/>
    <property type="match status" value="1"/>
</dbReference>
<evidence type="ECO:0000256" key="1">
    <source>
        <dbReference type="SAM" id="MobiDB-lite"/>
    </source>
</evidence>
<dbReference type="EMBL" id="LWDF02001095">
    <property type="protein sequence ID" value="KAE8240401.1"/>
    <property type="molecule type" value="Genomic_DNA"/>
</dbReference>
<feature type="region of interest" description="Disordered" evidence="1">
    <location>
        <begin position="235"/>
        <end position="266"/>
    </location>
</feature>
<dbReference type="Proteomes" id="UP000077521">
    <property type="component" value="Unassembled WGS sequence"/>
</dbReference>
<dbReference type="CDD" id="cd00060">
    <property type="entry name" value="FHA"/>
    <property type="match status" value="1"/>
</dbReference>
<dbReference type="InterPro" id="IPR008984">
    <property type="entry name" value="SMAD_FHA_dom_sf"/>
</dbReference>
<feature type="region of interest" description="Disordered" evidence="1">
    <location>
        <begin position="171"/>
        <end position="193"/>
    </location>
</feature>
<comment type="caution">
    <text evidence="2">The sequence shown here is derived from an EMBL/GenBank/DDBJ whole genome shotgun (WGS) entry which is preliminary data.</text>
</comment>
<keyword evidence="3" id="KW-1185">Reference proteome</keyword>
<organism evidence="2 3">
    <name type="scientific">Tilletia indica</name>
    <dbReference type="NCBI Taxonomy" id="43049"/>
    <lineage>
        <taxon>Eukaryota</taxon>
        <taxon>Fungi</taxon>
        <taxon>Dikarya</taxon>
        <taxon>Basidiomycota</taxon>
        <taxon>Ustilaginomycotina</taxon>
        <taxon>Exobasidiomycetes</taxon>
        <taxon>Tilletiales</taxon>
        <taxon>Tilletiaceae</taxon>
        <taxon>Tilletia</taxon>
    </lineage>
</organism>
<sequence length="503" mass="52631">MPLQISLKPVSYLRNRENQFSVKRFSFDDRSSASIVLGGVHVSNPAPSTSNGVFSSVVQPRHAELLWNQDALSVRALAKSGSPYSFLVNGTVVRSPSAHNLPYPLRPGDILELGMYAVGYTDMANPSPMSFMPFLFTVVEFQDLPTPPRPPSSSSPSFSFAACTSTAAASTTSVSTSPSDPIPTAPSVTAAPTPTFTPSPAVVPASLSHEDVLFSSSSSASISDGSLIDNLLSSSSTPRCSASRAVYTHRTPPSRPTTPTSSSSLVASSESSYLASADLSAPSSPFKTSSPLTPSGTASVALSASPSDVFRYGDFVAASLCSPDTSLAISTRLYTDNALSMQSHLWSPQQETTDCKVPSACGPSDEGLVRDTSIDIAMRRVGDALLQFTLARLQDSRSSSLNSGRLQHWAYPSPPRDFTIIHAADNSALDSSTSSSGPGAAWFSSSTQGAAAPAPSSQTRPACPRRCAILITRTLALSSIINTDALVCAAPRTMLCALCINIA</sequence>
<feature type="compositionally biased region" description="Low complexity" evidence="1">
    <location>
        <begin position="235"/>
        <end position="245"/>
    </location>
</feature>
<protein>
    <submittedName>
        <fullName evidence="2">Uncharacterized protein</fullName>
    </submittedName>
</protein>
<name>A0A177T7F5_9BASI</name>
<dbReference type="AlphaFoldDB" id="A0A177T7F5"/>
<gene>
    <name evidence="2" type="ORF">A4X13_0g7825</name>
</gene>
<reference evidence="2" key="2">
    <citation type="journal article" date="2019" name="IMA Fungus">
        <title>Genome sequencing and comparison of five Tilletia species to identify candidate genes for the detection of regulated species infecting wheat.</title>
        <authorList>
            <person name="Nguyen H.D.T."/>
            <person name="Sultana T."/>
            <person name="Kesanakurti P."/>
            <person name="Hambleton S."/>
        </authorList>
    </citation>
    <scope>NUCLEOTIDE SEQUENCE</scope>
    <source>
        <strain evidence="2">DAOMC 236416</strain>
    </source>
</reference>
<evidence type="ECO:0000313" key="2">
    <source>
        <dbReference type="EMBL" id="KAE8240401.1"/>
    </source>
</evidence>
<reference evidence="2" key="1">
    <citation type="submission" date="2016-04" db="EMBL/GenBank/DDBJ databases">
        <authorList>
            <person name="Nguyen H.D."/>
            <person name="Samba Siva P."/>
            <person name="Cullis J."/>
            <person name="Levesque C.A."/>
            <person name="Hambleton S."/>
        </authorList>
    </citation>
    <scope>NUCLEOTIDE SEQUENCE</scope>
    <source>
        <strain evidence="2">DAOMC 236416</strain>
    </source>
</reference>
<feature type="region of interest" description="Disordered" evidence="1">
    <location>
        <begin position="439"/>
        <end position="461"/>
    </location>
</feature>